<keyword evidence="2" id="KW-1185">Reference proteome</keyword>
<gene>
    <name evidence="1" type="ORF">URODEC1_LOCUS87176</name>
</gene>
<evidence type="ECO:0000313" key="1">
    <source>
        <dbReference type="EMBL" id="CAL5042395.1"/>
    </source>
</evidence>
<name>A0ABC9DP11_9POAL</name>
<protein>
    <submittedName>
        <fullName evidence="1">Uncharacterized protein</fullName>
    </submittedName>
</protein>
<reference evidence="1 2" key="2">
    <citation type="submission" date="2024-10" db="EMBL/GenBank/DDBJ databases">
        <authorList>
            <person name="Ryan C."/>
        </authorList>
    </citation>
    <scope>NUCLEOTIDE SEQUENCE [LARGE SCALE GENOMIC DNA]</scope>
</reference>
<proteinExistence type="predicted"/>
<evidence type="ECO:0000313" key="2">
    <source>
        <dbReference type="Proteomes" id="UP001497457"/>
    </source>
</evidence>
<dbReference type="AlphaFoldDB" id="A0ABC9DP11"/>
<dbReference type="PANTHER" id="PTHR34287">
    <property type="entry name" value="OS06G0551500 PROTEIN-RELATED"/>
    <property type="match status" value="1"/>
</dbReference>
<sequence>MLSPPSPEIVSCYASSEEGEELSPPPIAGEDEQQLRVVQLVPRAVSDGLLGKFADTSAFDFDYDRSGLWSPLVLRHDVLLLAAAQASPAGTGRRRGRRPRLRWRRKRRKMLCCCWRWW</sequence>
<organism evidence="1 2">
    <name type="scientific">Urochloa decumbens</name>
    <dbReference type="NCBI Taxonomy" id="240449"/>
    <lineage>
        <taxon>Eukaryota</taxon>
        <taxon>Viridiplantae</taxon>
        <taxon>Streptophyta</taxon>
        <taxon>Embryophyta</taxon>
        <taxon>Tracheophyta</taxon>
        <taxon>Spermatophyta</taxon>
        <taxon>Magnoliopsida</taxon>
        <taxon>Liliopsida</taxon>
        <taxon>Poales</taxon>
        <taxon>Poaceae</taxon>
        <taxon>PACMAD clade</taxon>
        <taxon>Panicoideae</taxon>
        <taxon>Panicodae</taxon>
        <taxon>Paniceae</taxon>
        <taxon>Melinidinae</taxon>
        <taxon>Urochloa</taxon>
    </lineage>
</organism>
<dbReference type="PANTHER" id="PTHR34287:SF15">
    <property type="entry name" value="OS06G0551500 PROTEIN"/>
    <property type="match status" value="1"/>
</dbReference>
<accession>A0ABC9DP11</accession>
<dbReference type="EMBL" id="OZ075144">
    <property type="protein sequence ID" value="CAL5042395.1"/>
    <property type="molecule type" value="Genomic_DNA"/>
</dbReference>
<reference evidence="2" key="1">
    <citation type="submission" date="2024-06" db="EMBL/GenBank/DDBJ databases">
        <authorList>
            <person name="Ryan C."/>
        </authorList>
    </citation>
    <scope>NUCLEOTIDE SEQUENCE [LARGE SCALE GENOMIC DNA]</scope>
</reference>
<dbReference type="Proteomes" id="UP001497457">
    <property type="component" value="Chromosome 34rd"/>
</dbReference>